<protein>
    <recommendedName>
        <fullName evidence="5">DUF1615 domain-containing protein</fullName>
    </recommendedName>
</protein>
<dbReference type="Proteomes" id="UP000192920">
    <property type="component" value="Unassembled WGS sequence"/>
</dbReference>
<organism evidence="3 4">
    <name type="scientific">Pseudogulbenkiania subflava DSM 22618</name>
    <dbReference type="NCBI Taxonomy" id="1123014"/>
    <lineage>
        <taxon>Bacteria</taxon>
        <taxon>Pseudomonadati</taxon>
        <taxon>Pseudomonadota</taxon>
        <taxon>Betaproteobacteria</taxon>
        <taxon>Neisseriales</taxon>
        <taxon>Chromobacteriaceae</taxon>
        <taxon>Pseudogulbenkiania</taxon>
    </lineage>
</organism>
<feature type="chain" id="PRO_5012034526" description="DUF1615 domain-containing protein" evidence="2">
    <location>
        <begin position="21"/>
        <end position="420"/>
    </location>
</feature>
<feature type="compositionally biased region" description="Low complexity" evidence="1">
    <location>
        <begin position="20"/>
        <end position="33"/>
    </location>
</feature>
<sequence length="420" mass="46540">MPKRRYALSLLFTVSLAGCASPTTPQSQPSSAPLVVPPDGYPQPDNTASAPLEQPPVETPLTITPPAVGKPVTVIPRVPPISEAQGRATLDKVLPARIRDRAGWAEDLFDAFTALKLPYTTENFCATAAVIEQESSWQSDPTVPGLPKIVWGKIGEKAAGYHIPLPLVKTALLKPSPNGHSYKERIDTLRTEKQMNELYEDMSAEAEKIGFPTIMKKNPIRTGGPMQVSVEFAEAHVRAWPYPYSRRTSLRNEVFTRRGGVYFGSAILLQYPAPYKDMLYRFADFNAGRYSSRNAAFQAVISRLSGRRLARDGDLLSYENGQASGGNTLNALQALDNRLGMSDNAIMRDLKQEKLATFGQTELYRKVYALADLLYGGQAPREQLPQIDLKSPKITRKLTTEWFAERVNGRYQTCLQRAAH</sequence>
<dbReference type="Pfam" id="PF07759">
    <property type="entry name" value="DUF1615"/>
    <property type="match status" value="1"/>
</dbReference>
<dbReference type="PROSITE" id="PS51257">
    <property type="entry name" value="PROKAR_LIPOPROTEIN"/>
    <property type="match status" value="1"/>
</dbReference>
<evidence type="ECO:0008006" key="5">
    <source>
        <dbReference type="Google" id="ProtNLM"/>
    </source>
</evidence>
<dbReference type="AlphaFoldDB" id="A0A1Y6BSX0"/>
<dbReference type="InterPro" id="IPR011673">
    <property type="entry name" value="DUF1615"/>
</dbReference>
<accession>A0A1Y6BSX0</accession>
<feature type="region of interest" description="Disordered" evidence="1">
    <location>
        <begin position="19"/>
        <end position="56"/>
    </location>
</feature>
<gene>
    <name evidence="3" type="ORF">SAMN02745746_01790</name>
</gene>
<name>A0A1Y6BSX0_9NEIS</name>
<dbReference type="RefSeq" id="WP_085276077.1">
    <property type="nucleotide sequence ID" value="NZ_FXAG01000008.1"/>
</dbReference>
<dbReference type="STRING" id="1123014.SAMN02745746_01790"/>
<proteinExistence type="predicted"/>
<keyword evidence="2" id="KW-0732">Signal</keyword>
<evidence type="ECO:0000313" key="3">
    <source>
        <dbReference type="EMBL" id="SMF19460.1"/>
    </source>
</evidence>
<reference evidence="4" key="1">
    <citation type="submission" date="2017-04" db="EMBL/GenBank/DDBJ databases">
        <authorList>
            <person name="Varghese N."/>
            <person name="Submissions S."/>
        </authorList>
    </citation>
    <scope>NUCLEOTIDE SEQUENCE [LARGE SCALE GENOMIC DNA]</scope>
    <source>
        <strain evidence="4">DSM 22618</strain>
    </source>
</reference>
<feature type="signal peptide" evidence="2">
    <location>
        <begin position="1"/>
        <end position="20"/>
    </location>
</feature>
<evidence type="ECO:0000256" key="2">
    <source>
        <dbReference type="SAM" id="SignalP"/>
    </source>
</evidence>
<evidence type="ECO:0000256" key="1">
    <source>
        <dbReference type="SAM" id="MobiDB-lite"/>
    </source>
</evidence>
<evidence type="ECO:0000313" key="4">
    <source>
        <dbReference type="Proteomes" id="UP000192920"/>
    </source>
</evidence>
<keyword evidence="4" id="KW-1185">Reference proteome</keyword>
<dbReference type="EMBL" id="FXAG01000008">
    <property type="protein sequence ID" value="SMF19460.1"/>
    <property type="molecule type" value="Genomic_DNA"/>
</dbReference>